<dbReference type="AlphaFoldDB" id="A0AA92V5M1"/>
<reference evidence="1 2" key="1">
    <citation type="submission" date="2018-08" db="EMBL/GenBank/DDBJ databases">
        <title>A genome reference for cultivated species of the human gut microbiota.</title>
        <authorList>
            <person name="Zou Y."/>
            <person name="Xue W."/>
            <person name="Luo G."/>
        </authorList>
    </citation>
    <scope>NUCLEOTIDE SEQUENCE [LARGE SCALE GENOMIC DNA]</scope>
    <source>
        <strain evidence="1 2">AF43-2</strain>
    </source>
</reference>
<sequence>MNKEDEVSLFLKRFKDKAKIFGIVFRDDRGKNTQALLDLEITPLKRLEIIKNLEVDDFVEGPLEDTLNKVADLWVFGRKVKSQDVYIKISMGIANNSAVCISFHVAEYKLVYQFK</sequence>
<organism evidence="1 2">
    <name type="scientific">Segatella copri</name>
    <dbReference type="NCBI Taxonomy" id="165179"/>
    <lineage>
        <taxon>Bacteria</taxon>
        <taxon>Pseudomonadati</taxon>
        <taxon>Bacteroidota</taxon>
        <taxon>Bacteroidia</taxon>
        <taxon>Bacteroidales</taxon>
        <taxon>Prevotellaceae</taxon>
        <taxon>Segatella</taxon>
    </lineage>
</organism>
<accession>A0AA92V5M1</accession>
<protein>
    <submittedName>
        <fullName evidence="1">Toxin</fullName>
    </submittedName>
</protein>
<name>A0AA92V5M1_9BACT</name>
<evidence type="ECO:0000313" key="2">
    <source>
        <dbReference type="Proteomes" id="UP000284562"/>
    </source>
</evidence>
<gene>
    <name evidence="1" type="ORF">DW064_06575</name>
</gene>
<evidence type="ECO:0000313" key="1">
    <source>
        <dbReference type="EMBL" id="RHK48819.1"/>
    </source>
</evidence>
<comment type="caution">
    <text evidence="1">The sequence shown here is derived from an EMBL/GenBank/DDBJ whole genome shotgun (WGS) entry which is preliminary data.</text>
</comment>
<dbReference type="Proteomes" id="UP000284562">
    <property type="component" value="Unassembled WGS sequence"/>
</dbReference>
<dbReference type="EMBL" id="QRNN01000018">
    <property type="protein sequence ID" value="RHK48819.1"/>
    <property type="molecule type" value="Genomic_DNA"/>
</dbReference>
<proteinExistence type="predicted"/>